<gene>
    <name evidence="1" type="ORF">HNQ03_002125</name>
</gene>
<reference evidence="1" key="1">
    <citation type="submission" date="2020-05" db="EMBL/GenBank/DDBJ databases">
        <title>Genomic Encyclopedia of Type Strains, Phase IV (KMG-V): Genome sequencing to study the core and pangenomes of soil and plant-associated prokaryotes.</title>
        <authorList>
            <person name="Whitman W."/>
        </authorList>
    </citation>
    <scope>NUCLEOTIDE SEQUENCE</scope>
    <source>
        <strain evidence="1">16F</strain>
    </source>
</reference>
<keyword evidence="2" id="KW-1185">Reference proteome</keyword>
<proteinExistence type="predicted"/>
<evidence type="ECO:0000313" key="1">
    <source>
        <dbReference type="EMBL" id="NRS93040.1"/>
    </source>
</evidence>
<dbReference type="EMBL" id="JABSNO010000015">
    <property type="protein sequence ID" value="NRS93040.1"/>
    <property type="molecule type" value="Genomic_DNA"/>
</dbReference>
<dbReference type="Proteomes" id="UP000610746">
    <property type="component" value="Unassembled WGS sequence"/>
</dbReference>
<name>A0A8J8GBQ9_9FLAO</name>
<protein>
    <submittedName>
        <fullName evidence="1">Uncharacterized protein</fullName>
    </submittedName>
</protein>
<accession>A0A8J8GBQ9</accession>
<evidence type="ECO:0000313" key="2">
    <source>
        <dbReference type="Proteomes" id="UP000610746"/>
    </source>
</evidence>
<comment type="caution">
    <text evidence="1">The sequence shown here is derived from an EMBL/GenBank/DDBJ whole genome shotgun (WGS) entry which is preliminary data.</text>
</comment>
<organism evidence="1 2">
    <name type="scientific">Frigoriflavimonas asaccharolytica</name>
    <dbReference type="NCBI Taxonomy" id="2735899"/>
    <lineage>
        <taxon>Bacteria</taxon>
        <taxon>Pseudomonadati</taxon>
        <taxon>Bacteroidota</taxon>
        <taxon>Flavobacteriia</taxon>
        <taxon>Flavobacteriales</taxon>
        <taxon>Weeksellaceae</taxon>
        <taxon>Frigoriflavimonas</taxon>
    </lineage>
</organism>
<dbReference type="AlphaFoldDB" id="A0A8J8GBQ9"/>
<sequence length="41" mass="4951">MINTGLNKIEFIFKNSIWIEDYYDPFLHVYLQTEEGIVLEN</sequence>